<keyword evidence="11 12" id="KW-0472">Membrane</keyword>
<comment type="cofactor">
    <cofactor evidence="1 12">
        <name>Mg(2+)</name>
        <dbReference type="ChEBI" id="CHEBI:18420"/>
    </cofactor>
</comment>
<dbReference type="EC" id="2.5.1.39" evidence="12 13"/>
<evidence type="ECO:0000256" key="1">
    <source>
        <dbReference type="ARBA" id="ARBA00001946"/>
    </source>
</evidence>
<feature type="transmembrane region" description="Helical" evidence="12">
    <location>
        <begin position="92"/>
        <end position="109"/>
    </location>
</feature>
<accession>A0A918KLR8</accession>
<evidence type="ECO:0000256" key="12">
    <source>
        <dbReference type="HAMAP-Rule" id="MF_01635"/>
    </source>
</evidence>
<reference evidence="14" key="2">
    <citation type="submission" date="2020-09" db="EMBL/GenBank/DDBJ databases">
        <authorList>
            <person name="Sun Q."/>
            <person name="Kim S."/>
        </authorList>
    </citation>
    <scope>NUCLEOTIDE SEQUENCE</scope>
    <source>
        <strain evidence="14">KCTC 22169</strain>
    </source>
</reference>
<keyword evidence="8 12" id="KW-0812">Transmembrane</keyword>
<keyword evidence="5 12" id="KW-0997">Cell inner membrane</keyword>
<dbReference type="PROSITE" id="PS00943">
    <property type="entry name" value="UBIA"/>
    <property type="match status" value="1"/>
</dbReference>
<evidence type="ECO:0000256" key="13">
    <source>
        <dbReference type="NCBIfam" id="TIGR01474"/>
    </source>
</evidence>
<dbReference type="HAMAP" id="MF_01635">
    <property type="entry name" value="UbiA"/>
    <property type="match status" value="1"/>
</dbReference>
<sequence length="287" mass="32060">MNTNAFPHYLKLTRLDRPIGIYLLLWPTLTALWLAAEGIPPLHLIVIFVLGTAAMRSAGCVINDYADRNLDGHVKRTKQRPLAVGLVSEREALILFAALALGAFVLVLFTNRTTVYMSFGGLFLASLYPFMKRYTYLPQVFLGAAFSWAIPMAYTAVEAPMTEVTWLLYTANILWTVHYDTLYAMVDRDDDLKIGIKSTAILFGDADRIMVGVLQSLTWVSWLMLGIQAGLSVFWGLGLAVAGCCFLYQQWLIRSRERDPCFKAFLNNHWAGMALFVGAVLDLAVFG</sequence>
<keyword evidence="6 12" id="KW-0808">Transferase</keyword>
<dbReference type="InterPro" id="IPR000537">
    <property type="entry name" value="UbiA_prenyltransferase"/>
</dbReference>
<feature type="transmembrane region" description="Helical" evidence="12">
    <location>
        <begin position="233"/>
        <end position="253"/>
    </location>
</feature>
<dbReference type="InterPro" id="IPR044878">
    <property type="entry name" value="UbiA_sf"/>
</dbReference>
<dbReference type="PANTHER" id="PTHR11048">
    <property type="entry name" value="PRENYLTRANSFERASES"/>
    <property type="match status" value="1"/>
</dbReference>
<keyword evidence="9 12" id="KW-0460">Magnesium</keyword>
<dbReference type="Proteomes" id="UP000626148">
    <property type="component" value="Unassembled WGS sequence"/>
</dbReference>
<name>A0A918KLR8_9GAMM</name>
<keyword evidence="15" id="KW-1185">Reference proteome</keyword>
<dbReference type="AlphaFoldDB" id="A0A918KLR8"/>
<keyword evidence="10 12" id="KW-1133">Transmembrane helix</keyword>
<comment type="catalytic activity">
    <reaction evidence="12">
        <text>all-trans-octaprenyl diphosphate + 4-hydroxybenzoate = 4-hydroxy-3-(all-trans-octaprenyl)benzoate + diphosphate</text>
        <dbReference type="Rhea" id="RHEA:27782"/>
        <dbReference type="ChEBI" id="CHEBI:1617"/>
        <dbReference type="ChEBI" id="CHEBI:17879"/>
        <dbReference type="ChEBI" id="CHEBI:33019"/>
        <dbReference type="ChEBI" id="CHEBI:57711"/>
        <dbReference type="EC" id="2.5.1.39"/>
    </reaction>
</comment>
<gene>
    <name evidence="12 14" type="primary">ubiA</name>
    <name evidence="14" type="ORF">GCM10007392_39420</name>
</gene>
<evidence type="ECO:0000256" key="6">
    <source>
        <dbReference type="ARBA" id="ARBA00022679"/>
    </source>
</evidence>
<comment type="similarity">
    <text evidence="3 12">Belongs to the UbiA prenyltransferase family.</text>
</comment>
<dbReference type="NCBIfam" id="TIGR01474">
    <property type="entry name" value="ubiA_proteo"/>
    <property type="match status" value="1"/>
</dbReference>
<comment type="function">
    <text evidence="12">Catalyzes the prenylation of para-hydroxybenzoate (PHB) with an all-trans polyprenyl group. Mediates the second step in the final reaction sequence of ubiquinone-8 (UQ-8) biosynthesis, which is the condensation of the polyisoprenoid side chain with PHB, generating the first membrane-bound Q intermediate 3-octaprenyl-4-hydroxybenzoate.</text>
</comment>
<reference evidence="14" key="1">
    <citation type="journal article" date="2014" name="Int. J. Syst. Evol. Microbiol.">
        <title>Complete genome sequence of Corynebacterium casei LMG S-19264T (=DSM 44701T), isolated from a smear-ripened cheese.</title>
        <authorList>
            <consortium name="US DOE Joint Genome Institute (JGI-PGF)"/>
            <person name="Walter F."/>
            <person name="Albersmeier A."/>
            <person name="Kalinowski J."/>
            <person name="Ruckert C."/>
        </authorList>
    </citation>
    <scope>NUCLEOTIDE SEQUENCE</scope>
    <source>
        <strain evidence="14">KCTC 22169</strain>
    </source>
</reference>
<protein>
    <recommendedName>
        <fullName evidence="12 13">4-hydroxybenzoate octaprenyltransferase</fullName>
        <ecNumber evidence="12 13">2.5.1.39</ecNumber>
    </recommendedName>
    <alternativeName>
        <fullName evidence="12">4-HB polyprenyltransferase</fullName>
    </alternativeName>
</protein>
<dbReference type="GO" id="GO:0005886">
    <property type="term" value="C:plasma membrane"/>
    <property type="evidence" value="ECO:0007669"/>
    <property type="project" value="UniProtKB-SubCell"/>
</dbReference>
<evidence type="ECO:0000256" key="9">
    <source>
        <dbReference type="ARBA" id="ARBA00022842"/>
    </source>
</evidence>
<evidence type="ECO:0000256" key="3">
    <source>
        <dbReference type="ARBA" id="ARBA00005985"/>
    </source>
</evidence>
<feature type="transmembrane region" description="Helical" evidence="12">
    <location>
        <begin position="265"/>
        <end position="286"/>
    </location>
</feature>
<dbReference type="GO" id="GO:0008412">
    <property type="term" value="F:4-hydroxybenzoate polyprenyltransferase activity"/>
    <property type="evidence" value="ECO:0007669"/>
    <property type="project" value="UniProtKB-UniRule"/>
</dbReference>
<dbReference type="FunFam" id="1.20.120.1780:FF:000001">
    <property type="entry name" value="4-hydroxybenzoate octaprenyltransferase"/>
    <property type="match status" value="1"/>
</dbReference>
<dbReference type="InterPro" id="IPR039653">
    <property type="entry name" value="Prenyltransferase"/>
</dbReference>
<dbReference type="InterPro" id="IPR030470">
    <property type="entry name" value="UbiA_prenylTrfase_CS"/>
</dbReference>
<keyword evidence="7 12" id="KW-0831">Ubiquinone biosynthesis</keyword>
<dbReference type="Gene3D" id="1.10.357.140">
    <property type="entry name" value="UbiA prenyltransferase"/>
    <property type="match status" value="1"/>
</dbReference>
<proteinExistence type="inferred from homology"/>
<dbReference type="GO" id="GO:0006744">
    <property type="term" value="P:ubiquinone biosynthetic process"/>
    <property type="evidence" value="ECO:0007669"/>
    <property type="project" value="UniProtKB-UniRule"/>
</dbReference>
<evidence type="ECO:0000313" key="14">
    <source>
        <dbReference type="EMBL" id="GGX67849.1"/>
    </source>
</evidence>
<evidence type="ECO:0000256" key="5">
    <source>
        <dbReference type="ARBA" id="ARBA00022519"/>
    </source>
</evidence>
<dbReference type="InterPro" id="IPR006370">
    <property type="entry name" value="HB_polyprenyltransferase-like"/>
</dbReference>
<keyword evidence="4 12" id="KW-1003">Cell membrane</keyword>
<evidence type="ECO:0000256" key="8">
    <source>
        <dbReference type="ARBA" id="ARBA00022692"/>
    </source>
</evidence>
<dbReference type="CDD" id="cd13959">
    <property type="entry name" value="PT_UbiA_COQ2"/>
    <property type="match status" value="1"/>
</dbReference>
<organism evidence="14 15">
    <name type="scientific">Saccharospirillum salsuginis</name>
    <dbReference type="NCBI Taxonomy" id="418750"/>
    <lineage>
        <taxon>Bacteria</taxon>
        <taxon>Pseudomonadati</taxon>
        <taxon>Pseudomonadota</taxon>
        <taxon>Gammaproteobacteria</taxon>
        <taxon>Oceanospirillales</taxon>
        <taxon>Saccharospirillaceae</taxon>
        <taxon>Saccharospirillum</taxon>
    </lineage>
</organism>
<evidence type="ECO:0000256" key="7">
    <source>
        <dbReference type="ARBA" id="ARBA00022688"/>
    </source>
</evidence>
<comment type="pathway">
    <text evidence="12">Cofactor biosynthesis; ubiquinone biosynthesis.</text>
</comment>
<feature type="transmembrane region" description="Helical" evidence="12">
    <location>
        <begin position="136"/>
        <end position="154"/>
    </location>
</feature>
<dbReference type="PANTHER" id="PTHR11048:SF28">
    <property type="entry name" value="4-HYDROXYBENZOATE POLYPRENYLTRANSFERASE, MITOCHONDRIAL"/>
    <property type="match status" value="1"/>
</dbReference>
<dbReference type="FunFam" id="1.10.357.140:FF:000002">
    <property type="entry name" value="4-hydroxybenzoate octaprenyltransferase"/>
    <property type="match status" value="1"/>
</dbReference>
<evidence type="ECO:0000256" key="10">
    <source>
        <dbReference type="ARBA" id="ARBA00022989"/>
    </source>
</evidence>
<comment type="caution">
    <text evidence="14">The sequence shown here is derived from an EMBL/GenBank/DDBJ whole genome shotgun (WGS) entry which is preliminary data.</text>
</comment>
<feature type="transmembrane region" description="Helical" evidence="12">
    <location>
        <begin position="166"/>
        <end position="186"/>
    </location>
</feature>
<comment type="subcellular location">
    <subcellularLocation>
        <location evidence="12">Cell inner membrane</location>
        <topology evidence="12">Multi-pass membrane protein</topology>
    </subcellularLocation>
    <subcellularLocation>
        <location evidence="2">Membrane</location>
        <topology evidence="2">Multi-pass membrane protein</topology>
    </subcellularLocation>
</comment>
<dbReference type="RefSeq" id="WP_189611958.1">
    <property type="nucleotide sequence ID" value="NZ_BMXR01000011.1"/>
</dbReference>
<evidence type="ECO:0000256" key="11">
    <source>
        <dbReference type="ARBA" id="ARBA00023136"/>
    </source>
</evidence>
<evidence type="ECO:0000256" key="4">
    <source>
        <dbReference type="ARBA" id="ARBA00022475"/>
    </source>
</evidence>
<dbReference type="EMBL" id="BMXR01000011">
    <property type="protein sequence ID" value="GGX67849.1"/>
    <property type="molecule type" value="Genomic_DNA"/>
</dbReference>
<evidence type="ECO:0000256" key="2">
    <source>
        <dbReference type="ARBA" id="ARBA00004141"/>
    </source>
</evidence>
<evidence type="ECO:0000313" key="15">
    <source>
        <dbReference type="Proteomes" id="UP000626148"/>
    </source>
</evidence>
<dbReference type="Pfam" id="PF01040">
    <property type="entry name" value="UbiA"/>
    <property type="match status" value="1"/>
</dbReference>